<feature type="compositionally biased region" description="Polar residues" evidence="1">
    <location>
        <begin position="498"/>
        <end position="515"/>
    </location>
</feature>
<keyword evidence="2" id="KW-0732">Signal</keyword>
<evidence type="ECO:0000256" key="2">
    <source>
        <dbReference type="SAM" id="SignalP"/>
    </source>
</evidence>
<protein>
    <recommendedName>
        <fullName evidence="3">Mid2 domain-containing protein</fullName>
    </recommendedName>
</protein>
<gene>
    <name evidence="4" type="ORF">BGW36DRAFT_303514</name>
</gene>
<evidence type="ECO:0000259" key="3">
    <source>
        <dbReference type="Pfam" id="PF04478"/>
    </source>
</evidence>
<dbReference type="AlphaFoldDB" id="A0AAD4KIS9"/>
<dbReference type="GeneID" id="70242171"/>
<feature type="region of interest" description="Disordered" evidence="1">
    <location>
        <begin position="498"/>
        <end position="523"/>
    </location>
</feature>
<evidence type="ECO:0000313" key="5">
    <source>
        <dbReference type="Proteomes" id="UP001201262"/>
    </source>
</evidence>
<dbReference type="RefSeq" id="XP_046068046.1">
    <property type="nucleotide sequence ID" value="XM_046211884.1"/>
</dbReference>
<accession>A0AAD4KIS9</accession>
<dbReference type="Proteomes" id="UP001201262">
    <property type="component" value="Unassembled WGS sequence"/>
</dbReference>
<evidence type="ECO:0000313" key="4">
    <source>
        <dbReference type="EMBL" id="KAH8692049.1"/>
    </source>
</evidence>
<dbReference type="Pfam" id="PF04478">
    <property type="entry name" value="Mid2"/>
    <property type="match status" value="1"/>
</dbReference>
<sequence>MYTLGWAVGLTVVLAGQASSGMNIERRSANTSPVDPLLRGVRRALIAATVDKRDPLFSNSTSLDKSFDGAVLFSFEQDASQGNLTESISVEITCTACYITGTATVQFTIDNNFNASQAFHQFLDSFESEVDNITSQAITGIENYVKTEAQDILSLDFQDISYPTIPLNFTLDIPPIPQCHLKFQFDGLELYMLLDTTLSVGATYTLNLFTSKDPIGIAIGENLLLGVVFAIDLILDVNAEIDIRSGFHIKLDDGAALDINMFNTDVANIALKGGHFEFLPVRVSNAGATFSAILRLSIHAGLETGERGLTVDGHTFGNFSTGIEVGVFINVAEFITNVTTPTVSDSNSSCEIQVMEEYRFAVGAEAGATLAVDKHSWGPSPETTIPIWYTTLEACAAQTTPSTTSVGAGVTARAARRQNDLTTTTISTAVTYTGVECQSSGLVNCPVSLQSTSTFSITSTLVTAVASGSTATFPATVQNTVLTTIPFGLNAQTMTATSGSPVSYTPQATHGSVNGSGRDDVGGLSEEDKRIAIGVSVGVGVPVLIAIAAGC</sequence>
<name>A0AAD4KIS9_9EURO</name>
<comment type="caution">
    <text evidence="4">The sequence shown here is derived from an EMBL/GenBank/DDBJ whole genome shotgun (WGS) entry which is preliminary data.</text>
</comment>
<feature type="domain" description="Mid2" evidence="3">
    <location>
        <begin position="483"/>
        <end position="548"/>
    </location>
</feature>
<dbReference type="InterPro" id="IPR007567">
    <property type="entry name" value="Mid2_dom"/>
</dbReference>
<feature type="signal peptide" evidence="2">
    <location>
        <begin position="1"/>
        <end position="21"/>
    </location>
</feature>
<dbReference type="EMBL" id="JAJTJA010000011">
    <property type="protein sequence ID" value="KAH8692049.1"/>
    <property type="molecule type" value="Genomic_DNA"/>
</dbReference>
<evidence type="ECO:0000256" key="1">
    <source>
        <dbReference type="SAM" id="MobiDB-lite"/>
    </source>
</evidence>
<keyword evidence="5" id="KW-1185">Reference proteome</keyword>
<proteinExistence type="predicted"/>
<feature type="chain" id="PRO_5042221872" description="Mid2 domain-containing protein" evidence="2">
    <location>
        <begin position="22"/>
        <end position="551"/>
    </location>
</feature>
<organism evidence="4 5">
    <name type="scientific">Talaromyces proteolyticus</name>
    <dbReference type="NCBI Taxonomy" id="1131652"/>
    <lineage>
        <taxon>Eukaryota</taxon>
        <taxon>Fungi</taxon>
        <taxon>Dikarya</taxon>
        <taxon>Ascomycota</taxon>
        <taxon>Pezizomycotina</taxon>
        <taxon>Eurotiomycetes</taxon>
        <taxon>Eurotiomycetidae</taxon>
        <taxon>Eurotiales</taxon>
        <taxon>Trichocomaceae</taxon>
        <taxon>Talaromyces</taxon>
        <taxon>Talaromyces sect. Bacilispori</taxon>
    </lineage>
</organism>
<reference evidence="4" key="1">
    <citation type="submission" date="2021-12" db="EMBL/GenBank/DDBJ databases">
        <title>Convergent genome expansion in fungi linked to evolution of root-endophyte symbiosis.</title>
        <authorList>
            <consortium name="DOE Joint Genome Institute"/>
            <person name="Ke Y.-H."/>
            <person name="Bonito G."/>
            <person name="Liao H.-L."/>
            <person name="Looney B."/>
            <person name="Rojas-Flechas A."/>
            <person name="Nash J."/>
            <person name="Hameed K."/>
            <person name="Schadt C."/>
            <person name="Martin F."/>
            <person name="Crous P.W."/>
            <person name="Miettinen O."/>
            <person name="Magnuson J.K."/>
            <person name="Labbe J."/>
            <person name="Jacobson D."/>
            <person name="Doktycz M.J."/>
            <person name="Veneault-Fourrey C."/>
            <person name="Kuo A."/>
            <person name="Mondo S."/>
            <person name="Calhoun S."/>
            <person name="Riley R."/>
            <person name="Ohm R."/>
            <person name="LaButti K."/>
            <person name="Andreopoulos B."/>
            <person name="Pangilinan J."/>
            <person name="Nolan M."/>
            <person name="Tritt A."/>
            <person name="Clum A."/>
            <person name="Lipzen A."/>
            <person name="Daum C."/>
            <person name="Barry K."/>
            <person name="Grigoriev I.V."/>
            <person name="Vilgalys R."/>
        </authorList>
    </citation>
    <scope>NUCLEOTIDE SEQUENCE</scope>
    <source>
        <strain evidence="4">PMI_201</strain>
    </source>
</reference>